<dbReference type="SUPFAM" id="SSF50685">
    <property type="entry name" value="Barwin-like endoglucanases"/>
    <property type="match status" value="1"/>
</dbReference>
<dbReference type="GO" id="GO:0019867">
    <property type="term" value="C:outer membrane"/>
    <property type="evidence" value="ECO:0007669"/>
    <property type="project" value="InterPro"/>
</dbReference>
<dbReference type="PIRSF" id="PIRSF019422">
    <property type="entry name" value="MltA"/>
    <property type="match status" value="1"/>
</dbReference>
<dbReference type="EMBL" id="FUYB01000021">
    <property type="protein sequence ID" value="SKA91655.1"/>
    <property type="molecule type" value="Genomic_DNA"/>
</dbReference>
<dbReference type="AlphaFoldDB" id="A0A1T4XRF3"/>
<dbReference type="STRING" id="92487.SAMN02745130_03283"/>
<comment type="function">
    <text evidence="4">Murein-degrading enzyme. May play a role in recycling of muropeptides during cell elongation and/or cell division.</text>
</comment>
<evidence type="ECO:0000256" key="2">
    <source>
        <dbReference type="ARBA" id="ARBA00023239"/>
    </source>
</evidence>
<name>A0A1T4XRF3_9GAMM</name>
<feature type="chain" id="PRO_5012978913" description="Membrane-bound lytic murein transglycosylase A" evidence="5">
    <location>
        <begin position="25"/>
        <end position="391"/>
    </location>
</feature>
<dbReference type="Proteomes" id="UP000190460">
    <property type="component" value="Unassembled WGS sequence"/>
</dbReference>
<dbReference type="CDD" id="cd14668">
    <property type="entry name" value="mlta_B"/>
    <property type="match status" value="1"/>
</dbReference>
<accession>A0A1T4XRF3</accession>
<feature type="domain" description="Lytic transglycosylase MltA" evidence="6">
    <location>
        <begin position="127"/>
        <end position="285"/>
    </location>
</feature>
<dbReference type="CDD" id="cd14485">
    <property type="entry name" value="mltA_like_LT_A"/>
    <property type="match status" value="1"/>
</dbReference>
<dbReference type="GO" id="GO:0071555">
    <property type="term" value="P:cell wall organization"/>
    <property type="evidence" value="ECO:0007669"/>
    <property type="project" value="UniProtKB-KW"/>
</dbReference>
<keyword evidence="3 4" id="KW-0961">Cell wall biogenesis/degradation</keyword>
<dbReference type="Gene3D" id="2.40.240.50">
    <property type="entry name" value="Barwin-like endoglucanases"/>
    <property type="match status" value="1"/>
</dbReference>
<keyword evidence="2 4" id="KW-0456">Lyase</keyword>
<dbReference type="SMART" id="SM00925">
    <property type="entry name" value="MltA"/>
    <property type="match status" value="1"/>
</dbReference>
<dbReference type="Pfam" id="PF03562">
    <property type="entry name" value="MltA"/>
    <property type="match status" value="1"/>
</dbReference>
<dbReference type="InterPro" id="IPR026044">
    <property type="entry name" value="MltA"/>
</dbReference>
<dbReference type="Gene3D" id="2.40.40.10">
    <property type="entry name" value="RlpA-like domain"/>
    <property type="match status" value="1"/>
</dbReference>
<feature type="signal peptide" evidence="5">
    <location>
        <begin position="1"/>
        <end position="24"/>
    </location>
</feature>
<dbReference type="RefSeq" id="WP_078923729.1">
    <property type="nucleotide sequence ID" value="NZ_FUYB01000021.1"/>
</dbReference>
<sequence>MLKLRQARKLGFILACALALTACQDQDPVPKPATPTGPIISEALTWAEVPGWNLDQAQEAWPALLSNCGAMAKKEESWAAICQAAYSHPVTDSASARAFFEQFFTPYQLFGENLKPEGLLTGYYEPLLQGSFEPSDRFQYPIYRPPQDMLTIELAGLFPELKDKRVRGRLVEGNRVIAYYDRATIDGPTQPLAGQEIVWVDNKEDLFFLHIQGSGRVQLPDGKVIGVAYANQNGLPYVAIGKRLQEWGKLQAGTINMFSIKQWIREHPDEADKLLNENPSYVFFSLRDNLDQGPVGSLGVPLTAGRSLAVDRKMISLGSLMWVDTTYPDTQQPLQRLMFAQDTGGAIKGELRGDFFFGTGQQAETWAGHMKQKMRLYILKPKPLAPTPTPK</sequence>
<dbReference type="GO" id="GO:0008933">
    <property type="term" value="F:peptidoglycan lytic transglycosylase activity"/>
    <property type="evidence" value="ECO:0007669"/>
    <property type="project" value="TreeGrafter"/>
</dbReference>
<dbReference type="EC" id="4.2.2.n1" evidence="4"/>
<evidence type="ECO:0000313" key="8">
    <source>
        <dbReference type="Proteomes" id="UP000190460"/>
    </source>
</evidence>
<protein>
    <recommendedName>
        <fullName evidence="4">Membrane-bound lytic murein transglycosylase A</fullName>
        <ecNumber evidence="4">4.2.2.n1</ecNumber>
    </recommendedName>
    <alternativeName>
        <fullName evidence="4">Murein hydrolase A</fullName>
    </alternativeName>
</protein>
<evidence type="ECO:0000256" key="4">
    <source>
        <dbReference type="PIRNR" id="PIRNR019422"/>
    </source>
</evidence>
<dbReference type="InterPro" id="IPR036908">
    <property type="entry name" value="RlpA-like_sf"/>
</dbReference>
<keyword evidence="5" id="KW-0732">Signal</keyword>
<evidence type="ECO:0000256" key="5">
    <source>
        <dbReference type="SAM" id="SignalP"/>
    </source>
</evidence>
<dbReference type="PANTHER" id="PTHR30124">
    <property type="entry name" value="MEMBRANE-BOUND LYTIC MUREIN TRANSGLYCOSYLASE A"/>
    <property type="match status" value="1"/>
</dbReference>
<keyword evidence="8" id="KW-1185">Reference proteome</keyword>
<dbReference type="InterPro" id="IPR010611">
    <property type="entry name" value="3D_dom"/>
</dbReference>
<evidence type="ECO:0000256" key="1">
    <source>
        <dbReference type="ARBA" id="ARBA00001420"/>
    </source>
</evidence>
<dbReference type="PROSITE" id="PS51257">
    <property type="entry name" value="PROKAR_LIPOPROTEIN"/>
    <property type="match status" value="1"/>
</dbReference>
<dbReference type="GO" id="GO:0004553">
    <property type="term" value="F:hydrolase activity, hydrolyzing O-glycosyl compounds"/>
    <property type="evidence" value="ECO:0007669"/>
    <property type="project" value="InterPro"/>
</dbReference>
<dbReference type="OrthoDB" id="9783686at2"/>
<reference evidence="7 8" key="1">
    <citation type="submission" date="2017-02" db="EMBL/GenBank/DDBJ databases">
        <authorList>
            <person name="Peterson S.W."/>
        </authorList>
    </citation>
    <scope>NUCLEOTIDE SEQUENCE [LARGE SCALE GENOMIC DNA]</scope>
    <source>
        <strain evidence="7 8">ATCC 49788</strain>
    </source>
</reference>
<dbReference type="GO" id="GO:0009253">
    <property type="term" value="P:peptidoglycan catabolic process"/>
    <property type="evidence" value="ECO:0007669"/>
    <property type="project" value="TreeGrafter"/>
</dbReference>
<comment type="catalytic activity">
    <reaction evidence="1 4">
        <text>Exolytic cleavage of the (1-&gt;4)-beta-glycosidic linkage between N-acetylmuramic acid (MurNAc) and N-acetylglucosamine (GlcNAc) residues in peptidoglycan, from either the reducing or the non-reducing ends of the peptidoglycan chains, with concomitant formation of a 1,6-anhydrobond in the MurNAc residue.</text>
        <dbReference type="EC" id="4.2.2.n1"/>
    </reaction>
</comment>
<gene>
    <name evidence="7" type="ORF">SAMN02745130_03283</name>
</gene>
<dbReference type="PANTHER" id="PTHR30124:SF0">
    <property type="entry name" value="MEMBRANE-BOUND LYTIC MUREIN TRANSGLYCOSYLASE A"/>
    <property type="match status" value="1"/>
</dbReference>
<evidence type="ECO:0000256" key="3">
    <source>
        <dbReference type="ARBA" id="ARBA00023316"/>
    </source>
</evidence>
<proteinExistence type="predicted"/>
<organism evidence="7 8">
    <name type="scientific">Thiothrix eikelboomii</name>
    <dbReference type="NCBI Taxonomy" id="92487"/>
    <lineage>
        <taxon>Bacteria</taxon>
        <taxon>Pseudomonadati</taxon>
        <taxon>Pseudomonadota</taxon>
        <taxon>Gammaproteobacteria</taxon>
        <taxon>Thiotrichales</taxon>
        <taxon>Thiotrichaceae</taxon>
        <taxon>Thiothrix</taxon>
    </lineage>
</organism>
<evidence type="ECO:0000313" key="7">
    <source>
        <dbReference type="EMBL" id="SKA91655.1"/>
    </source>
</evidence>
<evidence type="ECO:0000259" key="6">
    <source>
        <dbReference type="SMART" id="SM00925"/>
    </source>
</evidence>
<dbReference type="GO" id="GO:0009254">
    <property type="term" value="P:peptidoglycan turnover"/>
    <property type="evidence" value="ECO:0007669"/>
    <property type="project" value="UniProtKB-UniRule"/>
</dbReference>
<dbReference type="Pfam" id="PF06725">
    <property type="entry name" value="3D"/>
    <property type="match status" value="1"/>
</dbReference>
<dbReference type="InterPro" id="IPR005300">
    <property type="entry name" value="MltA_B"/>
</dbReference>